<dbReference type="Proteomes" id="UP001055072">
    <property type="component" value="Unassembled WGS sequence"/>
</dbReference>
<name>A0ACB8TMP9_9APHY</name>
<reference evidence="1" key="1">
    <citation type="journal article" date="2021" name="Environ. Microbiol.">
        <title>Gene family expansions and transcriptome signatures uncover fungal adaptations to wood decay.</title>
        <authorList>
            <person name="Hage H."/>
            <person name="Miyauchi S."/>
            <person name="Viragh M."/>
            <person name="Drula E."/>
            <person name="Min B."/>
            <person name="Chaduli D."/>
            <person name="Navarro D."/>
            <person name="Favel A."/>
            <person name="Norest M."/>
            <person name="Lesage-Meessen L."/>
            <person name="Balint B."/>
            <person name="Merenyi Z."/>
            <person name="de Eugenio L."/>
            <person name="Morin E."/>
            <person name="Martinez A.T."/>
            <person name="Baldrian P."/>
            <person name="Stursova M."/>
            <person name="Martinez M.J."/>
            <person name="Novotny C."/>
            <person name="Magnuson J.K."/>
            <person name="Spatafora J.W."/>
            <person name="Maurice S."/>
            <person name="Pangilinan J."/>
            <person name="Andreopoulos W."/>
            <person name="LaButti K."/>
            <person name="Hundley H."/>
            <person name="Na H."/>
            <person name="Kuo A."/>
            <person name="Barry K."/>
            <person name="Lipzen A."/>
            <person name="Henrissat B."/>
            <person name="Riley R."/>
            <person name="Ahrendt S."/>
            <person name="Nagy L.G."/>
            <person name="Grigoriev I.V."/>
            <person name="Martin F."/>
            <person name="Rosso M.N."/>
        </authorList>
    </citation>
    <scope>NUCLEOTIDE SEQUENCE</scope>
    <source>
        <strain evidence="1">CBS 384.51</strain>
    </source>
</reference>
<proteinExistence type="predicted"/>
<evidence type="ECO:0000313" key="1">
    <source>
        <dbReference type="EMBL" id="KAI0083261.1"/>
    </source>
</evidence>
<comment type="caution">
    <text evidence="1">The sequence shown here is derived from an EMBL/GenBank/DDBJ whole genome shotgun (WGS) entry which is preliminary data.</text>
</comment>
<dbReference type="EMBL" id="MU274977">
    <property type="protein sequence ID" value="KAI0083261.1"/>
    <property type="molecule type" value="Genomic_DNA"/>
</dbReference>
<organism evidence="1 2">
    <name type="scientific">Irpex rosettiformis</name>
    <dbReference type="NCBI Taxonomy" id="378272"/>
    <lineage>
        <taxon>Eukaryota</taxon>
        <taxon>Fungi</taxon>
        <taxon>Dikarya</taxon>
        <taxon>Basidiomycota</taxon>
        <taxon>Agaricomycotina</taxon>
        <taxon>Agaricomycetes</taxon>
        <taxon>Polyporales</taxon>
        <taxon>Irpicaceae</taxon>
        <taxon>Irpex</taxon>
    </lineage>
</organism>
<gene>
    <name evidence="1" type="ORF">BDY19DRAFT_710414</name>
</gene>
<sequence length="226" mass="25411">MSHALLVILRFSMPYSLPRHVAVSSMSTMSIRRDTTESRKKTYQCLDARTNRDMVVLWSLSRLRWSWSWFNRSSLSAVDRLDTTCARLGRPLSQPNLSSTTMSGHTSTTPPPTHRVADELPKTQTPARHPSVAGLRSIKSTPLKSDGTSSRGRFITVSTGASSIQSMTPQLPKADWDETIVKQILSVPAGDCAPRRFKADAKLWEVVQKRMVEESLSIKKWKAWEI</sequence>
<keyword evidence="2" id="KW-1185">Reference proteome</keyword>
<evidence type="ECO:0000313" key="2">
    <source>
        <dbReference type="Proteomes" id="UP001055072"/>
    </source>
</evidence>
<protein>
    <submittedName>
        <fullName evidence="1">Uncharacterized protein</fullName>
    </submittedName>
</protein>
<accession>A0ACB8TMP9</accession>